<sequence length="188" mass="20339">MAADLADLLVAEDIDTVVPSATTGAPSWPRASASAPHARRGAGNAERRAIEGMLGYASWAYWEPFTREGGVEVLESNVGRLWEVMHAARPQPEWMRELLCVRGALRAFLTGGVLGGEEVGGDLELREYAWEAMAENVYFEAEKVLAKEASVLMVPTLFVACPGDAVCRPEFIEAPKQAGLLPDLAVVR</sequence>
<dbReference type="AlphaFoldDB" id="A0A1J9R3X1"/>
<dbReference type="EMBL" id="LGTZ01000140">
    <property type="protein sequence ID" value="OJD27083.1"/>
    <property type="molecule type" value="Genomic_DNA"/>
</dbReference>
<evidence type="ECO:0000313" key="2">
    <source>
        <dbReference type="EMBL" id="OJD27083.1"/>
    </source>
</evidence>
<dbReference type="InterPro" id="IPR029058">
    <property type="entry name" value="AB_hydrolase_fold"/>
</dbReference>
<accession>A0A1J9R3X1</accession>
<comment type="caution">
    <text evidence="2">The sequence shown here is derived from an EMBL/GenBank/DDBJ whole genome shotgun (WGS) entry which is preliminary data.</text>
</comment>
<dbReference type="VEuPathDB" id="FungiDB:ACJ73_01523"/>
<dbReference type="STRING" id="1658174.A0A1J9R3X1"/>
<feature type="compositionally biased region" description="Low complexity" evidence="1">
    <location>
        <begin position="24"/>
        <end position="43"/>
    </location>
</feature>
<evidence type="ECO:0000256" key="1">
    <source>
        <dbReference type="SAM" id="MobiDB-lite"/>
    </source>
</evidence>
<keyword evidence="3" id="KW-1185">Reference proteome</keyword>
<feature type="region of interest" description="Disordered" evidence="1">
    <location>
        <begin position="21"/>
        <end position="43"/>
    </location>
</feature>
<organism evidence="2 3">
    <name type="scientific">Blastomyces percursus</name>
    <dbReference type="NCBI Taxonomy" id="1658174"/>
    <lineage>
        <taxon>Eukaryota</taxon>
        <taxon>Fungi</taxon>
        <taxon>Dikarya</taxon>
        <taxon>Ascomycota</taxon>
        <taxon>Pezizomycotina</taxon>
        <taxon>Eurotiomycetes</taxon>
        <taxon>Eurotiomycetidae</taxon>
        <taxon>Onygenales</taxon>
        <taxon>Ajellomycetaceae</taxon>
        <taxon>Blastomyces</taxon>
    </lineage>
</organism>
<dbReference type="OrthoDB" id="284184at2759"/>
<dbReference type="Proteomes" id="UP000242791">
    <property type="component" value="Unassembled WGS sequence"/>
</dbReference>
<gene>
    <name evidence="2" type="ORF">ACJ73_01523</name>
</gene>
<dbReference type="Gene3D" id="3.40.50.1820">
    <property type="entry name" value="alpha/beta hydrolase"/>
    <property type="match status" value="1"/>
</dbReference>
<protein>
    <recommendedName>
        <fullName evidence="4">AB hydrolase-1 domain-containing protein</fullName>
    </recommendedName>
</protein>
<proteinExistence type="predicted"/>
<reference evidence="2 3" key="1">
    <citation type="submission" date="2015-08" db="EMBL/GenBank/DDBJ databases">
        <title>Emmonsia species relationships and genome sequence.</title>
        <authorList>
            <person name="Cuomo C.A."/>
            <person name="Schwartz I.S."/>
            <person name="Kenyon C."/>
            <person name="De Hoog G.S."/>
            <person name="Govender N.P."/>
            <person name="Botha A."/>
            <person name="Moreno L."/>
            <person name="De Vries M."/>
            <person name="Munoz J.F."/>
            <person name="Stielow J.B."/>
        </authorList>
    </citation>
    <scope>NUCLEOTIDE SEQUENCE [LARGE SCALE GENOMIC DNA]</scope>
    <source>
        <strain evidence="2 3">EI222</strain>
    </source>
</reference>
<evidence type="ECO:0008006" key="4">
    <source>
        <dbReference type="Google" id="ProtNLM"/>
    </source>
</evidence>
<evidence type="ECO:0000313" key="3">
    <source>
        <dbReference type="Proteomes" id="UP000242791"/>
    </source>
</evidence>
<name>A0A1J9R3X1_9EURO</name>